<dbReference type="AlphaFoldDB" id="A0A2N9M0W7"/>
<evidence type="ECO:0008006" key="4">
    <source>
        <dbReference type="Google" id="ProtNLM"/>
    </source>
</evidence>
<gene>
    <name evidence="2" type="ORF">SBA5_70164</name>
</gene>
<dbReference type="PANTHER" id="PTHR39337">
    <property type="entry name" value="BLR5642 PROTEIN"/>
    <property type="match status" value="1"/>
</dbReference>
<name>A0A2N9M0W7_9BACT</name>
<feature type="region of interest" description="Disordered" evidence="1">
    <location>
        <begin position="192"/>
        <end position="225"/>
    </location>
</feature>
<reference evidence="3" key="1">
    <citation type="submission" date="2018-02" db="EMBL/GenBank/DDBJ databases">
        <authorList>
            <person name="Hausmann B."/>
        </authorList>
    </citation>
    <scope>NUCLEOTIDE SEQUENCE [LARGE SCALE GENOMIC DNA]</scope>
    <source>
        <strain evidence="3">Peat soil MAG SbA5</strain>
    </source>
</reference>
<feature type="region of interest" description="Disordered" evidence="1">
    <location>
        <begin position="1"/>
        <end position="24"/>
    </location>
</feature>
<evidence type="ECO:0000256" key="1">
    <source>
        <dbReference type="SAM" id="MobiDB-lite"/>
    </source>
</evidence>
<proteinExistence type="predicted"/>
<feature type="compositionally biased region" description="Basic and acidic residues" evidence="1">
    <location>
        <begin position="205"/>
        <end position="214"/>
    </location>
</feature>
<dbReference type="PANTHER" id="PTHR39337:SF1">
    <property type="entry name" value="BLR5642 PROTEIN"/>
    <property type="match status" value="1"/>
</dbReference>
<dbReference type="InterPro" id="IPR007438">
    <property type="entry name" value="DUF488"/>
</dbReference>
<sequence>MEPRKRKNSNQSLNPVETLADEKPRSGVREVRLWTIGHSTRPISEFIALLRAHHIQRLVDVRTIPRSGHNPQFNGDLLRHSLETVGIHYRHMPALGGLRHARRDSTNTAWRNASFRGFADYMQTPQFDEGLNELIRLARGSRTAIMCAEAVPWRCHRSLIADALLVHGVNVDEIASATSVRSHTLTPWSRVDGQSITYPGEPPIEQERSIDYRQRSRATRKLEKK</sequence>
<accession>A0A2N9M0W7</accession>
<evidence type="ECO:0000313" key="2">
    <source>
        <dbReference type="EMBL" id="SPE29100.1"/>
    </source>
</evidence>
<dbReference type="EMBL" id="OKRB01000130">
    <property type="protein sequence ID" value="SPE29100.1"/>
    <property type="molecule type" value="Genomic_DNA"/>
</dbReference>
<dbReference type="Proteomes" id="UP000239735">
    <property type="component" value="Unassembled WGS sequence"/>
</dbReference>
<dbReference type="Pfam" id="PF04343">
    <property type="entry name" value="DUF488"/>
    <property type="match status" value="1"/>
</dbReference>
<organism evidence="2 3">
    <name type="scientific">Candidatus Sulfuritelmatomonas gaucii</name>
    <dbReference type="NCBI Taxonomy" id="2043161"/>
    <lineage>
        <taxon>Bacteria</taxon>
        <taxon>Pseudomonadati</taxon>
        <taxon>Acidobacteriota</taxon>
        <taxon>Terriglobia</taxon>
        <taxon>Terriglobales</taxon>
        <taxon>Acidobacteriaceae</taxon>
        <taxon>Candidatus Sulfuritelmatomonas</taxon>
    </lineage>
</organism>
<protein>
    <recommendedName>
        <fullName evidence="4">DNA repair protein</fullName>
    </recommendedName>
</protein>
<evidence type="ECO:0000313" key="3">
    <source>
        <dbReference type="Proteomes" id="UP000239735"/>
    </source>
</evidence>
<feature type="compositionally biased region" description="Basic residues" evidence="1">
    <location>
        <begin position="215"/>
        <end position="225"/>
    </location>
</feature>